<evidence type="ECO:0000313" key="2">
    <source>
        <dbReference type="Ensembl" id="ENSBOBP00000002866.1"/>
    </source>
</evidence>
<sequence length="97" mass="10885">MLATLHLILVLPCAFSVSVTWLGGRLRFTHFDGTMLLSHVFFLSSCLRWEMELRQAGHGPYPLSQPAHTPLWLIVLGAQGAWYHGQDLLPGDTDLEQ</sequence>
<reference evidence="2" key="2">
    <citation type="submission" date="2025-09" db="UniProtKB">
        <authorList>
            <consortium name="Ensembl"/>
        </authorList>
    </citation>
    <scope>IDENTIFICATION</scope>
</reference>
<feature type="chain" id="PRO_5034956445" evidence="1">
    <location>
        <begin position="17"/>
        <end position="97"/>
    </location>
</feature>
<feature type="signal peptide" evidence="1">
    <location>
        <begin position="1"/>
        <end position="16"/>
    </location>
</feature>
<proteinExistence type="predicted"/>
<accession>A0A8C0EGK7</accession>
<dbReference type="Ensembl" id="ENSBOBT00000002946.1">
    <property type="protein sequence ID" value="ENSBOBP00000002866.1"/>
    <property type="gene ID" value="ENSBOBG00000002014.1"/>
</dbReference>
<organism evidence="2 3">
    <name type="scientific">Bubo bubo</name>
    <name type="common">Eurasian eagle-owl</name>
    <name type="synonym">Strix bubo</name>
    <dbReference type="NCBI Taxonomy" id="30461"/>
    <lineage>
        <taxon>Eukaryota</taxon>
        <taxon>Metazoa</taxon>
        <taxon>Chordata</taxon>
        <taxon>Craniata</taxon>
        <taxon>Vertebrata</taxon>
        <taxon>Euteleostomi</taxon>
        <taxon>Archelosauria</taxon>
        <taxon>Archosauria</taxon>
        <taxon>Dinosauria</taxon>
        <taxon>Saurischia</taxon>
        <taxon>Theropoda</taxon>
        <taxon>Coelurosauria</taxon>
        <taxon>Aves</taxon>
        <taxon>Neognathae</taxon>
        <taxon>Neoaves</taxon>
        <taxon>Telluraves</taxon>
        <taxon>Strigiformes</taxon>
        <taxon>Strigidae</taxon>
        <taxon>Bubo</taxon>
    </lineage>
</organism>
<evidence type="ECO:0000256" key="1">
    <source>
        <dbReference type="SAM" id="SignalP"/>
    </source>
</evidence>
<name>A0A8C0EGK7_BUBBB</name>
<reference evidence="2" key="1">
    <citation type="submission" date="2025-08" db="UniProtKB">
        <authorList>
            <consortium name="Ensembl"/>
        </authorList>
    </citation>
    <scope>IDENTIFICATION</scope>
</reference>
<keyword evidence="1" id="KW-0732">Signal</keyword>
<dbReference type="Proteomes" id="UP000694567">
    <property type="component" value="Unplaced"/>
</dbReference>
<dbReference type="AlphaFoldDB" id="A0A8C0EGK7"/>
<keyword evidence="3" id="KW-1185">Reference proteome</keyword>
<evidence type="ECO:0000313" key="3">
    <source>
        <dbReference type="Proteomes" id="UP000694567"/>
    </source>
</evidence>
<protein>
    <submittedName>
        <fullName evidence="2">Uncharacterized protein</fullName>
    </submittedName>
</protein>